<dbReference type="Proteomes" id="UP000007264">
    <property type="component" value="Unassembled WGS sequence"/>
</dbReference>
<protein>
    <recommendedName>
        <fullName evidence="6">ARM repeat-containing protein</fullName>
    </recommendedName>
</protein>
<evidence type="ECO:0000313" key="4">
    <source>
        <dbReference type="EMBL" id="EIE20347.1"/>
    </source>
</evidence>
<evidence type="ECO:0000256" key="2">
    <source>
        <dbReference type="PROSITE-ProRule" id="PRU00259"/>
    </source>
</evidence>
<organism evidence="4 5">
    <name type="scientific">Coccomyxa subellipsoidea (strain C-169)</name>
    <name type="common">Green microalga</name>
    <dbReference type="NCBI Taxonomy" id="574566"/>
    <lineage>
        <taxon>Eukaryota</taxon>
        <taxon>Viridiplantae</taxon>
        <taxon>Chlorophyta</taxon>
        <taxon>core chlorophytes</taxon>
        <taxon>Trebouxiophyceae</taxon>
        <taxon>Trebouxiophyceae incertae sedis</taxon>
        <taxon>Coccomyxaceae</taxon>
        <taxon>Coccomyxa</taxon>
        <taxon>Coccomyxa subellipsoidea</taxon>
    </lineage>
</organism>
<dbReference type="PANTHER" id="PTHR23315">
    <property type="entry name" value="U BOX DOMAIN-CONTAINING"/>
    <property type="match status" value="1"/>
</dbReference>
<dbReference type="Gene3D" id="1.25.10.10">
    <property type="entry name" value="Leucine-rich Repeat Variant"/>
    <property type="match status" value="4"/>
</dbReference>
<keyword evidence="1" id="KW-0833">Ubl conjugation pathway</keyword>
<dbReference type="Pfam" id="PF00514">
    <property type="entry name" value="Arm"/>
    <property type="match status" value="1"/>
</dbReference>
<evidence type="ECO:0000313" key="5">
    <source>
        <dbReference type="Proteomes" id="UP000007264"/>
    </source>
</evidence>
<evidence type="ECO:0000256" key="1">
    <source>
        <dbReference type="ARBA" id="ARBA00022786"/>
    </source>
</evidence>
<comment type="caution">
    <text evidence="4">The sequence shown here is derived from an EMBL/GenBank/DDBJ whole genome shotgun (WGS) entry which is preliminary data.</text>
</comment>
<gene>
    <name evidence="4" type="ORF">COCSUDRAFT_83547</name>
</gene>
<dbReference type="PANTHER" id="PTHR23315:SF7">
    <property type="entry name" value="U-BOX DOMAIN-CONTAINING PROTEIN 4"/>
    <property type="match status" value="1"/>
</dbReference>
<feature type="region of interest" description="Disordered" evidence="3">
    <location>
        <begin position="94"/>
        <end position="125"/>
    </location>
</feature>
<evidence type="ECO:0000256" key="3">
    <source>
        <dbReference type="SAM" id="MobiDB-lite"/>
    </source>
</evidence>
<proteinExistence type="predicted"/>
<reference evidence="4 5" key="1">
    <citation type="journal article" date="2012" name="Genome Biol.">
        <title>The genome of the polar eukaryotic microalga coccomyxa subellipsoidea reveals traits of cold adaptation.</title>
        <authorList>
            <person name="Blanc G."/>
            <person name="Agarkova I."/>
            <person name="Grimwood J."/>
            <person name="Kuo A."/>
            <person name="Brueggeman A."/>
            <person name="Dunigan D."/>
            <person name="Gurnon J."/>
            <person name="Ladunga I."/>
            <person name="Lindquist E."/>
            <person name="Lucas S."/>
            <person name="Pangilinan J."/>
            <person name="Proschold T."/>
            <person name="Salamov A."/>
            <person name="Schmutz J."/>
            <person name="Weeks D."/>
            <person name="Yamada T."/>
            <person name="Claverie J.M."/>
            <person name="Grigoriev I."/>
            <person name="Van Etten J."/>
            <person name="Lomsadze A."/>
            <person name="Borodovsky M."/>
        </authorList>
    </citation>
    <scope>NUCLEOTIDE SEQUENCE [LARGE SCALE GENOMIC DNA]</scope>
    <source>
        <strain evidence="4 5">C-169</strain>
    </source>
</reference>
<dbReference type="EMBL" id="AGSI01000016">
    <property type="protein sequence ID" value="EIE20347.1"/>
    <property type="molecule type" value="Genomic_DNA"/>
</dbReference>
<dbReference type="RefSeq" id="XP_005644891.1">
    <property type="nucleotide sequence ID" value="XM_005644834.1"/>
</dbReference>
<dbReference type="OrthoDB" id="511835at2759"/>
<name>I0YPM8_COCSC</name>
<dbReference type="KEGG" id="csl:COCSUDRAFT_83547"/>
<dbReference type="STRING" id="574566.I0YPM8"/>
<dbReference type="InterPro" id="IPR016024">
    <property type="entry name" value="ARM-type_fold"/>
</dbReference>
<feature type="repeat" description="ARM" evidence="2">
    <location>
        <begin position="256"/>
        <end position="284"/>
    </location>
</feature>
<dbReference type="InterPro" id="IPR000225">
    <property type="entry name" value="Armadillo"/>
</dbReference>
<dbReference type="SUPFAM" id="SSF48371">
    <property type="entry name" value="ARM repeat"/>
    <property type="match status" value="2"/>
</dbReference>
<dbReference type="Pfam" id="PF13513">
    <property type="entry name" value="HEAT_EZ"/>
    <property type="match status" value="1"/>
</dbReference>
<dbReference type="PROSITE" id="PS50176">
    <property type="entry name" value="ARM_REPEAT"/>
    <property type="match status" value="2"/>
</dbReference>
<dbReference type="eggNOG" id="KOG0166">
    <property type="taxonomic scope" value="Eukaryota"/>
</dbReference>
<feature type="compositionally biased region" description="Basic and acidic residues" evidence="3">
    <location>
        <begin position="104"/>
        <end position="115"/>
    </location>
</feature>
<feature type="compositionally biased region" description="Low complexity" evidence="3">
    <location>
        <begin position="94"/>
        <end position="103"/>
    </location>
</feature>
<dbReference type="AlphaFoldDB" id="I0YPM8"/>
<dbReference type="SMART" id="SM00185">
    <property type="entry name" value="ARM"/>
    <property type="match status" value="8"/>
</dbReference>
<accession>I0YPM8</accession>
<dbReference type="InterPro" id="IPR011989">
    <property type="entry name" value="ARM-like"/>
</dbReference>
<keyword evidence="5" id="KW-1185">Reference proteome</keyword>
<dbReference type="GeneID" id="17038116"/>
<sequence>MLSPADSPAAIAAAAAIGQLASANNKAFQIGVGEAGGLTKLLGMARSDNPKAAAAAAKALGGVVMRSRVMQESLLDAGGVEALVQLLASFPTTTTEAGAGKTGQQEHADCEDSAERLGPSRSGPDTKIQLLRVSLNAQDSWEKQAAAAAALTSFVQGFAPGPEEVARFRGIPKLVDLLCSSSETVKERAAEALLAVVGKDAGSQAALRESGGVPSVLSLIQSSTGAGHSRAAEHAAALLYRLTFYQAAHAELQAAGCIEALVPLLHSGEARLKRHAVWAVQNLTEQPDQATLLEPAAIALSNLAAGTEAHKERIVDAGALPVLVKLLSHQEEAAGALGSLVRGHTANQEAVRAAGAIARLISLVTTSAPAVRGQAAWALQALTEGNAACQEDFRQSGGVASLTGLLRFPEQWNWTPAVGAADTLGSMAATSREAEMAIHEAGGTDKLKELCSAASAAPAAVKKAAGRCLANMGLQRQQRSKDPVLIRAATKVLNFKLRLMRLKQIPE</sequence>
<feature type="repeat" description="ARM" evidence="2">
    <location>
        <begin position="169"/>
        <end position="211"/>
    </location>
</feature>
<evidence type="ECO:0008006" key="6">
    <source>
        <dbReference type="Google" id="ProtNLM"/>
    </source>
</evidence>